<dbReference type="AlphaFoldDB" id="A0A7W9M0V2"/>
<organism evidence="3 4">
    <name type="scientific">Saccharothrix ecbatanensis</name>
    <dbReference type="NCBI Taxonomy" id="1105145"/>
    <lineage>
        <taxon>Bacteria</taxon>
        <taxon>Bacillati</taxon>
        <taxon>Actinomycetota</taxon>
        <taxon>Actinomycetes</taxon>
        <taxon>Pseudonocardiales</taxon>
        <taxon>Pseudonocardiaceae</taxon>
        <taxon>Saccharothrix</taxon>
    </lineage>
</organism>
<reference evidence="3 4" key="1">
    <citation type="submission" date="2020-08" db="EMBL/GenBank/DDBJ databases">
        <title>Sequencing the genomes of 1000 actinobacteria strains.</title>
        <authorList>
            <person name="Klenk H.-P."/>
        </authorList>
    </citation>
    <scope>NUCLEOTIDE SEQUENCE [LARGE SCALE GENOMIC DNA]</scope>
    <source>
        <strain evidence="3 4">DSM 45486</strain>
    </source>
</reference>
<proteinExistence type="predicted"/>
<keyword evidence="4" id="KW-1185">Reference proteome</keyword>
<evidence type="ECO:0000259" key="2">
    <source>
        <dbReference type="Pfam" id="PF00668"/>
    </source>
</evidence>
<name>A0A7W9M0V2_9PSEU</name>
<dbReference type="Pfam" id="PF00668">
    <property type="entry name" value="Condensation"/>
    <property type="match status" value="1"/>
</dbReference>
<evidence type="ECO:0000313" key="3">
    <source>
        <dbReference type="EMBL" id="MBB5803246.1"/>
    </source>
</evidence>
<dbReference type="Gene3D" id="3.30.559.30">
    <property type="entry name" value="Nonribosomal peptide synthetase, condensation domain"/>
    <property type="match status" value="1"/>
</dbReference>
<dbReference type="SUPFAM" id="SSF56801">
    <property type="entry name" value="Acetyl-CoA synthetase-like"/>
    <property type="match status" value="1"/>
</dbReference>
<dbReference type="RefSeq" id="WP_184920498.1">
    <property type="nucleotide sequence ID" value="NZ_JACHMO010000001.1"/>
</dbReference>
<dbReference type="GO" id="GO:0031177">
    <property type="term" value="F:phosphopantetheine binding"/>
    <property type="evidence" value="ECO:0007669"/>
    <property type="project" value="TreeGrafter"/>
</dbReference>
<dbReference type="EMBL" id="JACHMO010000001">
    <property type="protein sequence ID" value="MBB5803246.1"/>
    <property type="molecule type" value="Genomic_DNA"/>
</dbReference>
<feature type="domain" description="Condensation" evidence="2">
    <location>
        <begin position="55"/>
        <end position="313"/>
    </location>
</feature>
<accession>A0A7W9M0V2</accession>
<dbReference type="GO" id="GO:0005829">
    <property type="term" value="C:cytosol"/>
    <property type="evidence" value="ECO:0007669"/>
    <property type="project" value="TreeGrafter"/>
</dbReference>
<dbReference type="GO" id="GO:0009239">
    <property type="term" value="P:enterobactin biosynthetic process"/>
    <property type="evidence" value="ECO:0007669"/>
    <property type="project" value="TreeGrafter"/>
</dbReference>
<dbReference type="GO" id="GO:0047527">
    <property type="term" value="F:2,3-dihydroxybenzoate-serine ligase activity"/>
    <property type="evidence" value="ECO:0007669"/>
    <property type="project" value="TreeGrafter"/>
</dbReference>
<dbReference type="GO" id="GO:0009366">
    <property type="term" value="C:enterobactin synthetase complex"/>
    <property type="evidence" value="ECO:0007669"/>
    <property type="project" value="TreeGrafter"/>
</dbReference>
<dbReference type="GO" id="GO:0008610">
    <property type="term" value="P:lipid biosynthetic process"/>
    <property type="evidence" value="ECO:0007669"/>
    <property type="project" value="UniProtKB-ARBA"/>
</dbReference>
<dbReference type="InterPro" id="IPR023213">
    <property type="entry name" value="CAT-like_dom_sf"/>
</dbReference>
<dbReference type="SUPFAM" id="SSF52777">
    <property type="entry name" value="CoA-dependent acyltransferases"/>
    <property type="match status" value="2"/>
</dbReference>
<sequence>MGRVPESAYPAVSASKGVRTSPLAWGQTWPWLDQFRFPDRRVFQPVGLRVALPEPGISVEVARDAVRHLCDRHESLRTRYAVAVDGAPVQYVSDESALDLEVVRLPADTSDQTRERRVSEVIRDAYRPFDITRSCGRGLLVARGDAVIEILFLLHHVAADVWGGAVLRRDLLAYLGLPADAATATDTGDSVRVGGGGVDAAGQPWEWAAAQTTPAAAHRDRAARDQWTSQMMTMPHTLFPEMDEGRDTGTCPVHVARMTSPAAAAAVDSIAARHGVSAPAVLLAAYATILSATTGFTTIGVETIINNRFTAKQRDTVTSSVLPSMAIVDVDWSDTLAGLAGRCASALVTAAYRSECDNSERMLDTVRAQHRRGIGFDLLPQFNCLPRAGHDVPPGATRPPLDAAALALALGETRLEVSEESWWNWVRLTMLYDANVLEATLHVTSRARDHDATSAMMRQFEALLVFHAGTPEDTALRDTPVFAGVSPPGLRDGWVEVDGCRVNPAEVQDLIEQHPEVVRCTLRPITADGTTVLHADVVVRTSELDAVRVHRWLVARLDQHPATIAPARYTVTTDTADADRTSAPEGTSPFTGDGRGRPDRPRPPRTPGERALLAAIHAWAAPEALLEDCYALTGGRLDRVPAILLHLEREGWEGLHLEDFLNLRPLADLAVAMRPAAPDGTNGLGTAPA</sequence>
<comment type="caution">
    <text evidence="3">The sequence shown here is derived from an EMBL/GenBank/DDBJ whole genome shotgun (WGS) entry which is preliminary data.</text>
</comment>
<evidence type="ECO:0000256" key="1">
    <source>
        <dbReference type="SAM" id="MobiDB-lite"/>
    </source>
</evidence>
<dbReference type="PANTHER" id="PTHR45527:SF1">
    <property type="entry name" value="FATTY ACID SYNTHASE"/>
    <property type="match status" value="1"/>
</dbReference>
<feature type="region of interest" description="Disordered" evidence="1">
    <location>
        <begin position="573"/>
        <end position="608"/>
    </location>
</feature>
<gene>
    <name evidence="3" type="ORF">F4560_003014</name>
</gene>
<dbReference type="Proteomes" id="UP000552097">
    <property type="component" value="Unassembled WGS sequence"/>
</dbReference>
<dbReference type="GO" id="GO:0043041">
    <property type="term" value="P:amino acid activation for nonribosomal peptide biosynthetic process"/>
    <property type="evidence" value="ECO:0007669"/>
    <property type="project" value="TreeGrafter"/>
</dbReference>
<dbReference type="Gene3D" id="3.30.559.10">
    <property type="entry name" value="Chloramphenicol acetyltransferase-like domain"/>
    <property type="match status" value="1"/>
</dbReference>
<dbReference type="PANTHER" id="PTHR45527">
    <property type="entry name" value="NONRIBOSOMAL PEPTIDE SYNTHETASE"/>
    <property type="match status" value="1"/>
</dbReference>
<dbReference type="InterPro" id="IPR001242">
    <property type="entry name" value="Condensation_dom"/>
</dbReference>
<dbReference type="Gene3D" id="3.30.300.30">
    <property type="match status" value="1"/>
</dbReference>
<dbReference type="InterPro" id="IPR045851">
    <property type="entry name" value="AMP-bd_C_sf"/>
</dbReference>
<protein>
    <recommendedName>
        <fullName evidence="2">Condensation domain-containing protein</fullName>
    </recommendedName>
</protein>
<evidence type="ECO:0000313" key="4">
    <source>
        <dbReference type="Proteomes" id="UP000552097"/>
    </source>
</evidence>